<comment type="subunit">
    <text evidence="10 11">Homooctamer. Dimer of tetramers.</text>
</comment>
<keyword evidence="3 11" id="KW-0285">Flavoprotein</keyword>
<dbReference type="AlphaFoldDB" id="A0A8J2VKC8"/>
<feature type="binding site" evidence="11">
    <location>
        <position position="157"/>
    </location>
    <ligand>
        <name>Mg(2+)</name>
        <dbReference type="ChEBI" id="CHEBI:18420"/>
    </ligand>
</feature>
<dbReference type="Pfam" id="PF01070">
    <property type="entry name" value="FMN_dh"/>
    <property type="match status" value="1"/>
</dbReference>
<evidence type="ECO:0000313" key="13">
    <source>
        <dbReference type="EMBL" id="GGE29933.1"/>
    </source>
</evidence>
<protein>
    <recommendedName>
        <fullName evidence="11">Isopentenyl-diphosphate delta-isomerase</fullName>
        <shortName evidence="11">IPP isomerase</shortName>
        <ecNumber evidence="11">5.3.3.2</ecNumber>
    </recommendedName>
    <alternativeName>
        <fullName evidence="11">Isopentenyl diphosphate:dimethylallyl diphosphate isomerase</fullName>
    </alternativeName>
    <alternativeName>
        <fullName evidence="11">Isopentenyl pyrophosphate isomerase</fullName>
    </alternativeName>
    <alternativeName>
        <fullName evidence="11">Type 2 isopentenyl diphosphate isomerase</fullName>
        <shortName evidence="11">IDI-2</shortName>
    </alternativeName>
</protein>
<keyword evidence="6 11" id="KW-0460">Magnesium</keyword>
<feature type="binding site" evidence="11">
    <location>
        <position position="156"/>
    </location>
    <ligand>
        <name>substrate</name>
    </ligand>
</feature>
<accession>A0A8J2VKC8</accession>
<dbReference type="NCBIfam" id="TIGR02151">
    <property type="entry name" value="IPP_isom_2"/>
    <property type="match status" value="1"/>
</dbReference>
<evidence type="ECO:0000256" key="6">
    <source>
        <dbReference type="ARBA" id="ARBA00022842"/>
    </source>
</evidence>
<dbReference type="InterPro" id="IPR011179">
    <property type="entry name" value="IPdP_isomerase"/>
</dbReference>
<feature type="binding site" evidence="11">
    <location>
        <position position="126"/>
    </location>
    <ligand>
        <name>FMN</name>
        <dbReference type="ChEBI" id="CHEBI:58210"/>
    </ligand>
</feature>
<feature type="domain" description="FMN-dependent dehydrogenase" evidence="12">
    <location>
        <begin position="169"/>
        <end position="326"/>
    </location>
</feature>
<dbReference type="PANTHER" id="PTHR43665:SF1">
    <property type="entry name" value="ISOPENTENYL-DIPHOSPHATE DELTA-ISOMERASE"/>
    <property type="match status" value="1"/>
</dbReference>
<evidence type="ECO:0000256" key="1">
    <source>
        <dbReference type="ARBA" id="ARBA00001917"/>
    </source>
</evidence>
<feature type="binding site" evidence="11">
    <location>
        <position position="97"/>
    </location>
    <ligand>
        <name>FMN</name>
        <dbReference type="ChEBI" id="CHEBI:58210"/>
    </ligand>
</feature>
<evidence type="ECO:0000256" key="4">
    <source>
        <dbReference type="ARBA" id="ARBA00022643"/>
    </source>
</evidence>
<dbReference type="GO" id="GO:0000287">
    <property type="term" value="F:magnesium ion binding"/>
    <property type="evidence" value="ECO:0007669"/>
    <property type="project" value="UniProtKB-UniRule"/>
</dbReference>
<dbReference type="GO" id="GO:0005737">
    <property type="term" value="C:cytoplasm"/>
    <property type="evidence" value="ECO:0007669"/>
    <property type="project" value="UniProtKB-SubCell"/>
</dbReference>
<evidence type="ECO:0000256" key="7">
    <source>
        <dbReference type="ARBA" id="ARBA00022857"/>
    </source>
</evidence>
<evidence type="ECO:0000256" key="9">
    <source>
        <dbReference type="ARBA" id="ARBA00023235"/>
    </source>
</evidence>
<dbReference type="RefSeq" id="WP_188688685.1">
    <property type="nucleotide sequence ID" value="NZ_BMIR01000001.1"/>
</dbReference>
<keyword evidence="9 11" id="KW-0413">Isomerase</keyword>
<comment type="subcellular location">
    <subcellularLocation>
        <location evidence="11">Cytoplasm</location>
    </subcellularLocation>
</comment>
<feature type="binding site" evidence="11">
    <location>
        <begin position="285"/>
        <end position="286"/>
    </location>
    <ligand>
        <name>FMN</name>
        <dbReference type="ChEBI" id="CHEBI:58210"/>
    </ligand>
</feature>
<dbReference type="HAMAP" id="MF_00354">
    <property type="entry name" value="Idi_2"/>
    <property type="match status" value="1"/>
</dbReference>
<name>A0A8J2VKC8_9BACL</name>
<comment type="catalytic activity">
    <reaction evidence="11">
        <text>isopentenyl diphosphate = dimethylallyl diphosphate</text>
        <dbReference type="Rhea" id="RHEA:23284"/>
        <dbReference type="ChEBI" id="CHEBI:57623"/>
        <dbReference type="ChEBI" id="CHEBI:128769"/>
        <dbReference type="EC" id="5.3.3.2"/>
    </reaction>
</comment>
<dbReference type="GO" id="GO:0008299">
    <property type="term" value="P:isoprenoid biosynthetic process"/>
    <property type="evidence" value="ECO:0007669"/>
    <property type="project" value="UniProtKB-UniRule"/>
</dbReference>
<feature type="binding site" evidence="11">
    <location>
        <begin position="67"/>
        <end position="69"/>
    </location>
    <ligand>
        <name>FMN</name>
        <dbReference type="ChEBI" id="CHEBI:58210"/>
    </ligand>
</feature>
<dbReference type="EC" id="5.3.3.2" evidence="11"/>
<evidence type="ECO:0000256" key="10">
    <source>
        <dbReference type="ARBA" id="ARBA00025810"/>
    </source>
</evidence>
<evidence type="ECO:0000256" key="5">
    <source>
        <dbReference type="ARBA" id="ARBA00022723"/>
    </source>
</evidence>
<feature type="binding site" evidence="11">
    <location>
        <position position="213"/>
    </location>
    <ligand>
        <name>FMN</name>
        <dbReference type="ChEBI" id="CHEBI:58210"/>
    </ligand>
</feature>
<reference evidence="13" key="2">
    <citation type="submission" date="2020-09" db="EMBL/GenBank/DDBJ databases">
        <authorList>
            <person name="Sun Q."/>
            <person name="Zhou Y."/>
        </authorList>
    </citation>
    <scope>NUCLEOTIDE SEQUENCE</scope>
    <source>
        <strain evidence="13">CGMCC 1.15371</strain>
    </source>
</reference>
<evidence type="ECO:0000256" key="2">
    <source>
        <dbReference type="ARBA" id="ARBA00022490"/>
    </source>
</evidence>
<dbReference type="SUPFAM" id="SSF51395">
    <property type="entry name" value="FMN-linked oxidoreductases"/>
    <property type="match status" value="1"/>
</dbReference>
<organism evidence="13 14">
    <name type="scientific">Pullulanibacillus camelliae</name>
    <dbReference type="NCBI Taxonomy" id="1707096"/>
    <lineage>
        <taxon>Bacteria</taxon>
        <taxon>Bacillati</taxon>
        <taxon>Bacillota</taxon>
        <taxon>Bacilli</taxon>
        <taxon>Bacillales</taxon>
        <taxon>Sporolactobacillaceae</taxon>
        <taxon>Pullulanibacillus</taxon>
    </lineage>
</organism>
<dbReference type="Gene3D" id="3.20.20.70">
    <property type="entry name" value="Aldolase class I"/>
    <property type="match status" value="1"/>
</dbReference>
<evidence type="ECO:0000256" key="3">
    <source>
        <dbReference type="ARBA" id="ARBA00022630"/>
    </source>
</evidence>
<feature type="binding site" evidence="11">
    <location>
        <position position="218"/>
    </location>
    <ligand>
        <name>FMN</name>
        <dbReference type="ChEBI" id="CHEBI:58210"/>
    </ligand>
</feature>
<feature type="binding site" evidence="11">
    <location>
        <position position="188"/>
    </location>
    <ligand>
        <name>FMN</name>
        <dbReference type="ChEBI" id="CHEBI:58210"/>
    </ligand>
</feature>
<dbReference type="CDD" id="cd02811">
    <property type="entry name" value="IDI-2_FMN"/>
    <property type="match status" value="1"/>
</dbReference>
<feature type="binding site" evidence="11">
    <location>
        <begin position="11"/>
        <end position="12"/>
    </location>
    <ligand>
        <name>substrate</name>
    </ligand>
</feature>
<reference evidence="13" key="1">
    <citation type="journal article" date="2014" name="Int. J. Syst. Evol. Microbiol.">
        <title>Complete genome sequence of Corynebacterium casei LMG S-19264T (=DSM 44701T), isolated from a smear-ripened cheese.</title>
        <authorList>
            <consortium name="US DOE Joint Genome Institute (JGI-PGF)"/>
            <person name="Walter F."/>
            <person name="Albersmeier A."/>
            <person name="Kalinowski J."/>
            <person name="Ruckert C."/>
        </authorList>
    </citation>
    <scope>NUCLEOTIDE SEQUENCE</scope>
    <source>
        <strain evidence="13">CGMCC 1.15371</strain>
    </source>
</reference>
<gene>
    <name evidence="11 13" type="primary">fni</name>
    <name evidence="13" type="ORF">GCM10011391_05600</name>
</gene>
<proteinExistence type="inferred from homology"/>
<keyword evidence="2 11" id="KW-0963">Cytoplasm</keyword>
<evidence type="ECO:0000313" key="14">
    <source>
        <dbReference type="Proteomes" id="UP000628775"/>
    </source>
</evidence>
<dbReference type="EMBL" id="BMIR01000001">
    <property type="protein sequence ID" value="GGE29933.1"/>
    <property type="molecule type" value="Genomic_DNA"/>
</dbReference>
<keyword evidence="4 11" id="KW-0288">FMN</keyword>
<comment type="caution">
    <text evidence="13">The sequence shown here is derived from an EMBL/GenBank/DDBJ whole genome shotgun (WGS) entry which is preliminary data.</text>
</comment>
<sequence length="354" mass="39105">MADNDQQREDRKDEHVRLALAASRSVSSHFDDIVFVHRSLPHLAVKDVCLQVNLFGRALACPLYINAMTGGSQKTGSINEALATIASATGMAMAVGSQHAGLRKEELASTYRVVRKANPKGVIFANVGADVSADTALKVIDMIEADALQIHVNVPQELVMPEGERDFSEWLQHIEDMVKRMNVPVIVKEVGFGMSKETLHTLMSLGVQYVDISGRGGTNFIGIENRRRAQKEYSYISTWGQTTAIALLEAQAYRTRLTYFASGGVRHPLDMTKCLALGAKAVGIASPVLRVLQEQGVEQAVEVMLQWQEQLKVLWTMLGAKNSEELLTCPIVVMNEVKEWCDVRQIDVTELAQR</sequence>
<dbReference type="GO" id="GO:0016491">
    <property type="term" value="F:oxidoreductase activity"/>
    <property type="evidence" value="ECO:0007669"/>
    <property type="project" value="InterPro"/>
</dbReference>
<dbReference type="PANTHER" id="PTHR43665">
    <property type="entry name" value="ISOPENTENYL-DIPHOSPHATE DELTA-ISOMERASE"/>
    <property type="match status" value="1"/>
</dbReference>
<dbReference type="InterPro" id="IPR000262">
    <property type="entry name" value="FMN-dep_DH"/>
</dbReference>
<comment type="caution">
    <text evidence="11">Lacks conserved residue(s) required for the propagation of feature annotation.</text>
</comment>
<comment type="cofactor">
    <cofactor evidence="11">
        <name>NADPH</name>
        <dbReference type="ChEBI" id="CHEBI:57783"/>
    </cofactor>
</comment>
<dbReference type="GO" id="GO:0004452">
    <property type="term" value="F:isopentenyl-diphosphate delta-isomerase activity"/>
    <property type="evidence" value="ECO:0007669"/>
    <property type="project" value="UniProtKB-UniRule"/>
</dbReference>
<feature type="binding site" evidence="11">
    <location>
        <begin position="264"/>
        <end position="266"/>
    </location>
    <ligand>
        <name>FMN</name>
        <dbReference type="ChEBI" id="CHEBI:58210"/>
    </ligand>
</feature>
<comment type="function">
    <text evidence="11">Involved in the biosynthesis of isoprenoids. Catalyzes the 1,3-allylic rearrangement of the homoallylic substrate isopentenyl (IPP) to its allylic isomer, dimethylallyl diphosphate (DMAPP).</text>
</comment>
<dbReference type="PIRSF" id="PIRSF003314">
    <property type="entry name" value="IPP_isomerase"/>
    <property type="match status" value="1"/>
</dbReference>
<feature type="binding site" evidence="11">
    <location>
        <begin position="97"/>
        <end position="99"/>
    </location>
    <ligand>
        <name>substrate</name>
    </ligand>
</feature>
<keyword evidence="7 11" id="KW-0521">NADP</keyword>
<evidence type="ECO:0000256" key="11">
    <source>
        <dbReference type="HAMAP-Rule" id="MF_00354"/>
    </source>
</evidence>
<comment type="similarity">
    <text evidence="11">Belongs to the IPP isomerase type 2 family.</text>
</comment>
<keyword evidence="14" id="KW-1185">Reference proteome</keyword>
<keyword evidence="8 11" id="KW-0414">Isoprene biosynthesis</keyword>
<keyword evidence="5 11" id="KW-0479">Metal-binding</keyword>
<dbReference type="InterPro" id="IPR013785">
    <property type="entry name" value="Aldolase_TIM"/>
</dbReference>
<evidence type="ECO:0000256" key="8">
    <source>
        <dbReference type="ARBA" id="ARBA00023229"/>
    </source>
</evidence>
<dbReference type="GO" id="GO:0070402">
    <property type="term" value="F:NADPH binding"/>
    <property type="evidence" value="ECO:0007669"/>
    <property type="project" value="UniProtKB-UniRule"/>
</dbReference>
<dbReference type="GO" id="GO:0010181">
    <property type="term" value="F:FMN binding"/>
    <property type="evidence" value="ECO:0007669"/>
    <property type="project" value="UniProtKB-UniRule"/>
</dbReference>
<evidence type="ECO:0000259" key="12">
    <source>
        <dbReference type="Pfam" id="PF01070"/>
    </source>
</evidence>
<comment type="cofactor">
    <cofactor evidence="1 11">
        <name>FMN</name>
        <dbReference type="ChEBI" id="CHEBI:58210"/>
    </cofactor>
</comment>
<dbReference type="Proteomes" id="UP000628775">
    <property type="component" value="Unassembled WGS sequence"/>
</dbReference>
<comment type="cofactor">
    <cofactor evidence="11">
        <name>Mg(2+)</name>
        <dbReference type="ChEBI" id="CHEBI:18420"/>
    </cofactor>
</comment>